<dbReference type="EMBL" id="GFDL01014427">
    <property type="protein sequence ID" value="JAV20618.1"/>
    <property type="molecule type" value="Transcribed_RNA"/>
</dbReference>
<protein>
    <submittedName>
        <fullName evidence="7">Putative rna-binding protein p54nrb rrm superfamily</fullName>
    </submittedName>
</protein>
<feature type="compositionally biased region" description="Basic and acidic residues" evidence="5">
    <location>
        <begin position="611"/>
        <end position="622"/>
    </location>
</feature>
<dbReference type="InterPro" id="IPR000504">
    <property type="entry name" value="RRM_dom"/>
</dbReference>
<feature type="compositionally biased region" description="Gly residues" evidence="5">
    <location>
        <begin position="550"/>
        <end position="574"/>
    </location>
</feature>
<reference evidence="7" key="1">
    <citation type="submission" date="2017-01" db="EMBL/GenBank/DDBJ databases">
        <title>A deep insight into the sialotranscriptome of adult male and female Cluex tarsalis mosquitoes.</title>
        <authorList>
            <person name="Ribeiro J.M."/>
            <person name="Moreira F."/>
            <person name="Bernard K.A."/>
            <person name="Calvo E."/>
        </authorList>
    </citation>
    <scope>NUCLEOTIDE SEQUENCE</scope>
    <source>
        <strain evidence="7">Kern County</strain>
        <tissue evidence="7">Salivary glands</tissue>
    </source>
</reference>
<evidence type="ECO:0000256" key="1">
    <source>
        <dbReference type="ARBA" id="ARBA00022737"/>
    </source>
</evidence>
<feature type="region of interest" description="Disordered" evidence="5">
    <location>
        <begin position="448"/>
        <end position="622"/>
    </location>
</feature>
<feature type="compositionally biased region" description="Gly residues" evidence="5">
    <location>
        <begin position="24"/>
        <end position="39"/>
    </location>
</feature>
<dbReference type="InterPro" id="IPR012975">
    <property type="entry name" value="NOPS"/>
</dbReference>
<feature type="compositionally biased region" description="Low complexity" evidence="5">
    <location>
        <begin position="84"/>
        <end position="113"/>
    </location>
</feature>
<proteinExistence type="predicted"/>
<keyword evidence="4" id="KW-0175">Coiled coil</keyword>
<dbReference type="InterPro" id="IPR035979">
    <property type="entry name" value="RBD_domain_sf"/>
</dbReference>
<sequence>MEVEQPVEINNGTPLPQRQQNQNQGGGGPGGRGGGGGGNKQFQNNRNRNRGGGGGPNNRGGGRNSFGGGNRNNQQGGGGGGGFRQNQDNQDGGNGDGDNPQQQHQNQGFQNRNQGGGGRGGRNRFSGGGGQGGDGDQGFDRRRSGPGEMYFIGEKLRMLQGNLLDIPPIDETDAKFSGRNRLYVGNLTPDVTEEELTELFLPYGEITEVFMNMEKNYAFVRVDYFANAEKAKRELDGTSRKNRILKIRFAPNATALRVSNLGPFVTNELLYRAFEVFGPVESAKVQVDERGKSTGDGIVEFKNKPSASAALKHCTEKCFFLDSSLRPCFVEPYTYQDNNADGLSEKLINKKIPEFLKSRQQGPRFAEVGSFEHEYGQRWKHMHEMYKEKVEALKRDMVMEEEKLEAQMEFARHEHEIEQLREQLRMREQDKDRKKAEWEMKERFVNESRERLQQQMSDQRLGFQGNNSFNNRNNSFDMMNQGGGGGGNRNNSFGGEVRDYGHGAQKRQSRFENHEMNQQDQQQQQQGQQPPQGQPDQPDQQGPGQEQQQGPGGDGGMDGGNIGGGGGGGVGPGNVGIEQLLSNAFGGGGNNNRNNNPWNNGGGNNGGGRGGNDEFQNKRRRF</sequence>
<dbReference type="FunFam" id="3.30.70.330:FF:000043">
    <property type="entry name" value="paraspeckle component 1 isoform X1"/>
    <property type="match status" value="1"/>
</dbReference>
<accession>A0A1Q3EZF5</accession>
<feature type="compositionally biased region" description="Gly residues" evidence="5">
    <location>
        <begin position="114"/>
        <end position="136"/>
    </location>
</feature>
<dbReference type="Pfam" id="PF08075">
    <property type="entry name" value="NOPS"/>
    <property type="match status" value="1"/>
</dbReference>
<keyword evidence="2 3" id="KW-0694">RNA-binding</keyword>
<feature type="compositionally biased region" description="Low complexity" evidence="5">
    <location>
        <begin position="518"/>
        <end position="549"/>
    </location>
</feature>
<evidence type="ECO:0000256" key="2">
    <source>
        <dbReference type="ARBA" id="ARBA00022884"/>
    </source>
</evidence>
<dbReference type="Gene3D" id="6.10.250.1170">
    <property type="match status" value="1"/>
</dbReference>
<evidence type="ECO:0000256" key="5">
    <source>
        <dbReference type="SAM" id="MobiDB-lite"/>
    </source>
</evidence>
<name>A0A1Q3EZF5_CULTA</name>
<feature type="coiled-coil region" evidence="4">
    <location>
        <begin position="383"/>
        <end position="437"/>
    </location>
</feature>
<dbReference type="GO" id="GO:0005634">
    <property type="term" value="C:nucleus"/>
    <property type="evidence" value="ECO:0007669"/>
    <property type="project" value="UniProtKB-ARBA"/>
</dbReference>
<feature type="domain" description="RRM" evidence="6">
    <location>
        <begin position="180"/>
        <end position="252"/>
    </location>
</feature>
<dbReference type="Pfam" id="PF00076">
    <property type="entry name" value="RRM_1"/>
    <property type="match status" value="2"/>
</dbReference>
<feature type="compositionally biased region" description="Gly residues" evidence="5">
    <location>
        <begin position="50"/>
        <end position="83"/>
    </location>
</feature>
<feature type="compositionally biased region" description="Low complexity" evidence="5">
    <location>
        <begin position="466"/>
        <end position="480"/>
    </location>
</feature>
<dbReference type="Gene3D" id="3.30.70.330">
    <property type="match status" value="2"/>
</dbReference>
<keyword evidence="1" id="KW-0677">Repeat</keyword>
<dbReference type="AlphaFoldDB" id="A0A1Q3EZF5"/>
<evidence type="ECO:0000256" key="3">
    <source>
        <dbReference type="PROSITE-ProRule" id="PRU00176"/>
    </source>
</evidence>
<evidence type="ECO:0000259" key="6">
    <source>
        <dbReference type="PROSITE" id="PS50102"/>
    </source>
</evidence>
<dbReference type="PROSITE" id="PS50102">
    <property type="entry name" value="RRM"/>
    <property type="match status" value="2"/>
</dbReference>
<dbReference type="CDD" id="cd12945">
    <property type="entry name" value="NOPS_NONA_like"/>
    <property type="match status" value="1"/>
</dbReference>
<dbReference type="InterPro" id="IPR012677">
    <property type="entry name" value="Nucleotide-bd_a/b_plait_sf"/>
</dbReference>
<dbReference type="PANTHER" id="PTHR23189">
    <property type="entry name" value="RNA RECOGNITION MOTIF-CONTAINING"/>
    <property type="match status" value="1"/>
</dbReference>
<dbReference type="FunFam" id="3.30.70.330:FF:000513">
    <property type="entry name" value="Splicing factor, proline-and glutamine-rich"/>
    <property type="match status" value="1"/>
</dbReference>
<feature type="region of interest" description="Disordered" evidence="5">
    <location>
        <begin position="1"/>
        <end position="147"/>
    </location>
</feature>
<dbReference type="SMART" id="SM00360">
    <property type="entry name" value="RRM"/>
    <property type="match status" value="2"/>
</dbReference>
<organism evidence="7">
    <name type="scientific">Culex tarsalis</name>
    <name type="common">Encephalitis mosquito</name>
    <dbReference type="NCBI Taxonomy" id="7177"/>
    <lineage>
        <taxon>Eukaryota</taxon>
        <taxon>Metazoa</taxon>
        <taxon>Ecdysozoa</taxon>
        <taxon>Arthropoda</taxon>
        <taxon>Hexapoda</taxon>
        <taxon>Insecta</taxon>
        <taxon>Pterygota</taxon>
        <taxon>Neoptera</taxon>
        <taxon>Endopterygota</taxon>
        <taxon>Diptera</taxon>
        <taxon>Nematocera</taxon>
        <taxon>Culicoidea</taxon>
        <taxon>Culicidae</taxon>
        <taxon>Culicinae</taxon>
        <taxon>Culicini</taxon>
        <taxon>Culex</taxon>
        <taxon>Culex</taxon>
    </lineage>
</organism>
<feature type="domain" description="RRM" evidence="6">
    <location>
        <begin position="254"/>
        <end position="335"/>
    </location>
</feature>
<evidence type="ECO:0000256" key="4">
    <source>
        <dbReference type="SAM" id="Coils"/>
    </source>
</evidence>
<dbReference type="SUPFAM" id="SSF54928">
    <property type="entry name" value="RNA-binding domain, RBD"/>
    <property type="match status" value="1"/>
</dbReference>
<feature type="compositionally biased region" description="Gly residues" evidence="5">
    <location>
        <begin position="600"/>
        <end position="610"/>
    </location>
</feature>
<dbReference type="GO" id="GO:0003723">
    <property type="term" value="F:RNA binding"/>
    <property type="evidence" value="ECO:0007669"/>
    <property type="project" value="UniProtKB-UniRule"/>
</dbReference>
<evidence type="ECO:0000313" key="7">
    <source>
        <dbReference type="EMBL" id="JAV20618.1"/>
    </source>
</evidence>